<dbReference type="EMBL" id="KN847339">
    <property type="protein sequence ID" value="KIW39972.1"/>
    <property type="molecule type" value="Genomic_DNA"/>
</dbReference>
<sequence length="71" mass="7952">MALSYTSSEKNNTMTDTASIQSTSTMSSLKALLPSKRNKKEKAHSPKPKEPTQEEQALKMEARATYMSMIR</sequence>
<dbReference type="Proteomes" id="UP000053342">
    <property type="component" value="Unassembled WGS sequence"/>
</dbReference>
<feature type="region of interest" description="Disordered" evidence="1">
    <location>
        <begin position="1"/>
        <end position="56"/>
    </location>
</feature>
<dbReference type="RefSeq" id="XP_016260188.1">
    <property type="nucleotide sequence ID" value="XM_016409880.1"/>
</dbReference>
<evidence type="ECO:0000313" key="3">
    <source>
        <dbReference type="Proteomes" id="UP000053342"/>
    </source>
</evidence>
<dbReference type="HOGENOM" id="CLU_202024_0_0_1"/>
<dbReference type="VEuPathDB" id="FungiDB:PV06_08531"/>
<name>A0A0D2BR85_9EURO</name>
<protein>
    <submittedName>
        <fullName evidence="2">Uncharacterized protein</fullName>
    </submittedName>
</protein>
<accession>A0A0D2BR85</accession>
<feature type="compositionally biased region" description="Basic and acidic residues" evidence="1">
    <location>
        <begin position="43"/>
        <end position="56"/>
    </location>
</feature>
<dbReference type="OrthoDB" id="4160452at2759"/>
<gene>
    <name evidence="2" type="ORF">PV06_08531</name>
</gene>
<dbReference type="GeneID" id="27360605"/>
<evidence type="ECO:0000313" key="2">
    <source>
        <dbReference type="EMBL" id="KIW39972.1"/>
    </source>
</evidence>
<evidence type="ECO:0000256" key="1">
    <source>
        <dbReference type="SAM" id="MobiDB-lite"/>
    </source>
</evidence>
<dbReference type="AlphaFoldDB" id="A0A0D2BR85"/>
<feature type="compositionally biased region" description="Polar residues" evidence="1">
    <location>
        <begin position="1"/>
        <end position="28"/>
    </location>
</feature>
<reference evidence="2 3" key="1">
    <citation type="submission" date="2015-01" db="EMBL/GenBank/DDBJ databases">
        <title>The Genome Sequence of Exophiala oligosperma CBS72588.</title>
        <authorList>
            <consortium name="The Broad Institute Genomics Platform"/>
            <person name="Cuomo C."/>
            <person name="de Hoog S."/>
            <person name="Gorbushina A."/>
            <person name="Stielow B."/>
            <person name="Teixiera M."/>
            <person name="Abouelleil A."/>
            <person name="Chapman S.B."/>
            <person name="Priest M."/>
            <person name="Young S.K."/>
            <person name="Wortman J."/>
            <person name="Nusbaum C."/>
            <person name="Birren B."/>
        </authorList>
    </citation>
    <scope>NUCLEOTIDE SEQUENCE [LARGE SCALE GENOMIC DNA]</scope>
    <source>
        <strain evidence="2 3">CBS 72588</strain>
    </source>
</reference>
<keyword evidence="3" id="KW-1185">Reference proteome</keyword>
<organism evidence="2 3">
    <name type="scientific">Exophiala oligosperma</name>
    <dbReference type="NCBI Taxonomy" id="215243"/>
    <lineage>
        <taxon>Eukaryota</taxon>
        <taxon>Fungi</taxon>
        <taxon>Dikarya</taxon>
        <taxon>Ascomycota</taxon>
        <taxon>Pezizomycotina</taxon>
        <taxon>Eurotiomycetes</taxon>
        <taxon>Chaetothyriomycetidae</taxon>
        <taxon>Chaetothyriales</taxon>
        <taxon>Herpotrichiellaceae</taxon>
        <taxon>Exophiala</taxon>
    </lineage>
</organism>
<proteinExistence type="predicted"/>